<accession>A0A2N8U4W8</accession>
<keyword evidence="2" id="KW-0813">Transport</keyword>
<evidence type="ECO:0000313" key="9">
    <source>
        <dbReference type="Proteomes" id="UP000239563"/>
    </source>
</evidence>
<dbReference type="InterPro" id="IPR011701">
    <property type="entry name" value="MFS"/>
</dbReference>
<keyword evidence="4 6" id="KW-1133">Transmembrane helix</keyword>
<dbReference type="FunFam" id="1.20.1250.20:FF:000057">
    <property type="entry name" value="MFS general substrate transporter"/>
    <property type="match status" value="1"/>
</dbReference>
<dbReference type="Gene3D" id="1.20.1250.20">
    <property type="entry name" value="MFS general substrate transporter like domains"/>
    <property type="match status" value="2"/>
</dbReference>
<feature type="transmembrane region" description="Helical" evidence="6">
    <location>
        <begin position="147"/>
        <end position="173"/>
    </location>
</feature>
<dbReference type="GO" id="GO:0022857">
    <property type="term" value="F:transmembrane transporter activity"/>
    <property type="evidence" value="ECO:0007669"/>
    <property type="project" value="InterPro"/>
</dbReference>
<sequence length="510" mass="56252">MSEATSISSPPPGKTASISEAHEAQNDDLIVVDTASHGEVRYTRQEERRLVRKIDFVVVPILLALYLLSFLDRSNIGNAKLEGLVKDIKLKDYSTALTLFFVGYVVGEVPANIVLKKTSPPLWLPTLTLVWGIISVVQGLVHNQAGLFAVRFFLGLICRADAGLFPGSVFVFSMFYPRRERHYRVALLLSGAAFSGAFGGILAYGIGFMRSVGGKAGWSWILILEGLLTIVVSIAAYKLVPHYPQKSRSFSEREKAIIAARMQADRDSLDEEAFSWDGVKQAFTDPYVYLYGLLFHGFAFALYTISLFMPTIISDLGYTAANAQLLTVPPYFLAFVFTMTIAHLSFVVNRRLVFIIGCALLAIVGYIVQIASPTVAGRYVAIFITTPGVYAGNALLLSLPSENVSGQTKRATALAMQIGFGNMGSIVGVQLYRRPLGGLENPKFHISHGLSIVWLGFGIAAASALWFLLSRENRRRDALQASGQYEKQSEQSDEAQRRLGDRRLDWRYHV</sequence>
<evidence type="ECO:0000256" key="6">
    <source>
        <dbReference type="SAM" id="Phobius"/>
    </source>
</evidence>
<protein>
    <submittedName>
        <fullName evidence="8">Related to TNA1-High affinity nicotinic acid plasma membrane permease</fullName>
    </submittedName>
</protein>
<feature type="transmembrane region" description="Helical" evidence="6">
    <location>
        <begin position="185"/>
        <end position="206"/>
    </location>
</feature>
<keyword evidence="3 6" id="KW-0812">Transmembrane</keyword>
<feature type="transmembrane region" description="Helical" evidence="6">
    <location>
        <begin position="411"/>
        <end position="432"/>
    </location>
</feature>
<reference evidence="8 9" key="1">
    <citation type="submission" date="2017-02" db="EMBL/GenBank/DDBJ databases">
        <authorList>
            <person name="Peterson S.W."/>
        </authorList>
    </citation>
    <scope>NUCLEOTIDE SEQUENCE [LARGE SCALE GENOMIC DNA]</scope>
    <source>
        <strain evidence="8 9">SRS1_H2-8</strain>
    </source>
</reference>
<feature type="transmembrane region" description="Helical" evidence="6">
    <location>
        <begin position="122"/>
        <end position="141"/>
    </location>
</feature>
<dbReference type="InterPro" id="IPR020846">
    <property type="entry name" value="MFS_dom"/>
</dbReference>
<feature type="domain" description="Major facilitator superfamily (MFS) profile" evidence="7">
    <location>
        <begin position="58"/>
        <end position="475"/>
    </location>
</feature>
<evidence type="ECO:0000313" key="8">
    <source>
        <dbReference type="EMBL" id="SJX60036.1"/>
    </source>
</evidence>
<feature type="transmembrane region" description="Helical" evidence="6">
    <location>
        <begin position="54"/>
        <end position="71"/>
    </location>
</feature>
<dbReference type="Proteomes" id="UP000239563">
    <property type="component" value="Chromosome I"/>
</dbReference>
<dbReference type="FunFam" id="1.20.1250.20:FF:000068">
    <property type="entry name" value="MFS general substrate transporter"/>
    <property type="match status" value="1"/>
</dbReference>
<dbReference type="PANTHER" id="PTHR43791:SF22">
    <property type="entry name" value="TRANSPORTER, PUTATIVE (AFU_ORTHOLOGUE AFUA_6G11320)-RELATED"/>
    <property type="match status" value="1"/>
</dbReference>
<dbReference type="AlphaFoldDB" id="A0A2N8U4W8"/>
<feature type="transmembrane region" description="Helical" evidence="6">
    <location>
        <begin position="218"/>
        <end position="240"/>
    </location>
</feature>
<dbReference type="SUPFAM" id="SSF103473">
    <property type="entry name" value="MFS general substrate transporter"/>
    <property type="match status" value="1"/>
</dbReference>
<dbReference type="PROSITE" id="PS50850">
    <property type="entry name" value="MFS"/>
    <property type="match status" value="1"/>
</dbReference>
<feature type="transmembrane region" description="Helical" evidence="6">
    <location>
        <begin position="93"/>
        <end position="115"/>
    </location>
</feature>
<feature type="transmembrane region" description="Helical" evidence="6">
    <location>
        <begin position="378"/>
        <end position="399"/>
    </location>
</feature>
<evidence type="ECO:0000256" key="3">
    <source>
        <dbReference type="ARBA" id="ARBA00022692"/>
    </source>
</evidence>
<dbReference type="InterPro" id="IPR036259">
    <property type="entry name" value="MFS_trans_sf"/>
</dbReference>
<dbReference type="EMBL" id="LT795054">
    <property type="protein sequence ID" value="SJX60036.1"/>
    <property type="molecule type" value="Genomic_DNA"/>
</dbReference>
<keyword evidence="5 6" id="KW-0472">Membrane</keyword>
<comment type="subcellular location">
    <subcellularLocation>
        <location evidence="1">Membrane</location>
        <topology evidence="1">Multi-pass membrane protein</topology>
    </subcellularLocation>
</comment>
<evidence type="ECO:0000259" key="7">
    <source>
        <dbReference type="PROSITE" id="PS50850"/>
    </source>
</evidence>
<evidence type="ECO:0000256" key="5">
    <source>
        <dbReference type="ARBA" id="ARBA00023136"/>
    </source>
</evidence>
<name>A0A2N8U4W8_9BASI</name>
<dbReference type="GO" id="GO:0016020">
    <property type="term" value="C:membrane"/>
    <property type="evidence" value="ECO:0007669"/>
    <property type="project" value="UniProtKB-SubCell"/>
</dbReference>
<feature type="transmembrane region" description="Helical" evidence="6">
    <location>
        <begin position="352"/>
        <end position="372"/>
    </location>
</feature>
<feature type="transmembrane region" description="Helical" evidence="6">
    <location>
        <begin position="452"/>
        <end position="469"/>
    </location>
</feature>
<feature type="transmembrane region" description="Helical" evidence="6">
    <location>
        <begin position="328"/>
        <end position="347"/>
    </location>
</feature>
<dbReference type="Pfam" id="PF07690">
    <property type="entry name" value="MFS_1"/>
    <property type="match status" value="1"/>
</dbReference>
<dbReference type="PANTHER" id="PTHR43791">
    <property type="entry name" value="PERMEASE-RELATED"/>
    <property type="match status" value="1"/>
</dbReference>
<gene>
    <name evidence="8" type="ORF">SRS1_06422</name>
</gene>
<organism evidence="8 9">
    <name type="scientific">Sporisorium reilianum f. sp. reilianum</name>
    <dbReference type="NCBI Taxonomy" id="72559"/>
    <lineage>
        <taxon>Eukaryota</taxon>
        <taxon>Fungi</taxon>
        <taxon>Dikarya</taxon>
        <taxon>Basidiomycota</taxon>
        <taxon>Ustilaginomycotina</taxon>
        <taxon>Ustilaginomycetes</taxon>
        <taxon>Ustilaginales</taxon>
        <taxon>Ustilaginaceae</taxon>
        <taxon>Sporisorium</taxon>
    </lineage>
</organism>
<evidence type="ECO:0000256" key="1">
    <source>
        <dbReference type="ARBA" id="ARBA00004141"/>
    </source>
</evidence>
<feature type="transmembrane region" description="Helical" evidence="6">
    <location>
        <begin position="288"/>
        <end position="308"/>
    </location>
</feature>
<evidence type="ECO:0000256" key="4">
    <source>
        <dbReference type="ARBA" id="ARBA00022989"/>
    </source>
</evidence>
<proteinExistence type="predicted"/>
<evidence type="ECO:0000256" key="2">
    <source>
        <dbReference type="ARBA" id="ARBA00022448"/>
    </source>
</evidence>